<dbReference type="KEGG" id="tpep:A0127_09780"/>
<dbReference type="GeneID" id="27140838"/>
<organism evidence="1 2">
    <name type="scientific">Thermococcus peptonophilus</name>
    <dbReference type="NCBI Taxonomy" id="53952"/>
    <lineage>
        <taxon>Archaea</taxon>
        <taxon>Methanobacteriati</taxon>
        <taxon>Methanobacteriota</taxon>
        <taxon>Thermococci</taxon>
        <taxon>Thermococcales</taxon>
        <taxon>Thermococcaceae</taxon>
        <taxon>Thermococcus</taxon>
    </lineage>
</organism>
<reference evidence="2" key="1">
    <citation type="submission" date="2016-03" db="EMBL/GenBank/DDBJ databases">
        <authorList>
            <person name="Oger P.M."/>
        </authorList>
    </citation>
    <scope>NUCLEOTIDE SEQUENCE [LARGE SCALE GENOMIC DNA]</scope>
    <source>
        <strain evidence="2">OG-1</strain>
    </source>
</reference>
<accession>A0A142CXC6</accession>
<evidence type="ECO:0000313" key="2">
    <source>
        <dbReference type="Proteomes" id="UP000073604"/>
    </source>
</evidence>
<protein>
    <submittedName>
        <fullName evidence="1">Uncharacterized protein</fullName>
    </submittedName>
</protein>
<sequence>MLDAERTVRTLLANSESVLNELRKRIAENNVTLAFLLDIQSLFVLGLGDASLYAFALNMDDVVEESYKFFREGYSLMKKNGLLVSNPDLDLQLGVLKNLDIKRGFSLDRRLSMLGSPKEIQVWVNRIIKLRNALHGVFPRDPLRELGYGMSKDDRKFPLLLKAVRRIYGMNPPTVEALSRLLYLEMKLGLKPSKLPCKDGLCEEIASVGDVGNFEVVSSGDVELYYRFKDKKHLDAPWGRLTMGEPVEVIVFSKEKKKGFRLVKEAP</sequence>
<evidence type="ECO:0000313" key="1">
    <source>
        <dbReference type="EMBL" id="AMQ19428.1"/>
    </source>
</evidence>
<name>A0A142CXC6_9EURY</name>
<dbReference type="OrthoDB" id="94815at2157"/>
<dbReference type="RefSeq" id="WP_062390720.1">
    <property type="nucleotide sequence ID" value="NZ_CP014750.1"/>
</dbReference>
<proteinExistence type="predicted"/>
<keyword evidence="2" id="KW-1185">Reference proteome</keyword>
<dbReference type="Proteomes" id="UP000073604">
    <property type="component" value="Chromosome"/>
</dbReference>
<dbReference type="AlphaFoldDB" id="A0A142CXC6"/>
<dbReference type="EMBL" id="CP014750">
    <property type="protein sequence ID" value="AMQ19428.1"/>
    <property type="molecule type" value="Genomic_DNA"/>
</dbReference>
<gene>
    <name evidence="1" type="ORF">A0127_09780</name>
</gene>